<dbReference type="GO" id="GO:0003774">
    <property type="term" value="F:cytoskeletal motor activity"/>
    <property type="evidence" value="ECO:0007669"/>
    <property type="project" value="InterPro"/>
</dbReference>
<dbReference type="Gene3D" id="2.30.330.10">
    <property type="entry name" value="SpoA-like"/>
    <property type="match status" value="1"/>
</dbReference>
<dbReference type="InterPro" id="IPR036429">
    <property type="entry name" value="SpoA-like_sf"/>
</dbReference>
<evidence type="ECO:0000259" key="2">
    <source>
        <dbReference type="Pfam" id="PF01052"/>
    </source>
</evidence>
<dbReference type="OrthoDB" id="9790303at2"/>
<evidence type="ECO:0000256" key="1">
    <source>
        <dbReference type="ARBA" id="ARBA00009226"/>
    </source>
</evidence>
<feature type="domain" description="Flagellar motor switch protein FliN-like C-terminal" evidence="2">
    <location>
        <begin position="11"/>
        <end position="67"/>
    </location>
</feature>
<name>A0A497VLU1_9RHOB</name>
<keyword evidence="4" id="KW-1185">Reference proteome</keyword>
<keyword evidence="3" id="KW-0969">Cilium</keyword>
<reference evidence="3 4" key="1">
    <citation type="submission" date="2018-10" db="EMBL/GenBank/DDBJ databases">
        <title>Genomic Encyclopedia of Archaeal and Bacterial Type Strains, Phase II (KMG-II): from individual species to whole genera.</title>
        <authorList>
            <person name="Goeker M."/>
        </authorList>
    </citation>
    <scope>NUCLEOTIDE SEQUENCE [LARGE SCALE GENOMIC DNA]</scope>
    <source>
        <strain evidence="3 4">DSM 29466</strain>
    </source>
</reference>
<protein>
    <submittedName>
        <fullName evidence="3">Flagellar motor switch protein FliN/FliY</fullName>
    </submittedName>
</protein>
<dbReference type="GO" id="GO:0009425">
    <property type="term" value="C:bacterial-type flagellum basal body"/>
    <property type="evidence" value="ECO:0007669"/>
    <property type="project" value="InterPro"/>
</dbReference>
<evidence type="ECO:0000313" key="3">
    <source>
        <dbReference type="EMBL" id="RLJ41175.1"/>
    </source>
</evidence>
<dbReference type="GO" id="GO:0071973">
    <property type="term" value="P:bacterial-type flagellum-dependent cell motility"/>
    <property type="evidence" value="ECO:0007669"/>
    <property type="project" value="InterPro"/>
</dbReference>
<dbReference type="PRINTS" id="PR00956">
    <property type="entry name" value="FLGMOTORFLIN"/>
</dbReference>
<gene>
    <name evidence="3" type="ORF">BCF46_2963</name>
</gene>
<dbReference type="AlphaFoldDB" id="A0A497VLU1"/>
<evidence type="ECO:0000313" key="4">
    <source>
        <dbReference type="Proteomes" id="UP000269157"/>
    </source>
</evidence>
<dbReference type="InterPro" id="IPR001172">
    <property type="entry name" value="FliN_T3SS_HrcQb"/>
</dbReference>
<sequence length="92" mass="9681">MPDPTNLKEDLLQGVSVDLRVCVGSASPTIKDLMELGPDSVLPLNTQIDDPVELYVGEKLIATGFLETPADSEDGSLSVRLTAVGDPTTGLK</sequence>
<dbReference type="SUPFAM" id="SSF101801">
    <property type="entry name" value="Surface presentation of antigens (SPOA)"/>
    <property type="match status" value="1"/>
</dbReference>
<comment type="caution">
    <text evidence="3">The sequence shown here is derived from an EMBL/GenBank/DDBJ whole genome shotgun (WGS) entry which is preliminary data.</text>
</comment>
<dbReference type="EMBL" id="RCCE01000005">
    <property type="protein sequence ID" value="RLJ41175.1"/>
    <property type="molecule type" value="Genomic_DNA"/>
</dbReference>
<dbReference type="RefSeq" id="WP_121025795.1">
    <property type="nucleotide sequence ID" value="NZ_RCCE01000005.1"/>
</dbReference>
<dbReference type="Proteomes" id="UP000269157">
    <property type="component" value="Unassembled WGS sequence"/>
</dbReference>
<dbReference type="InterPro" id="IPR001543">
    <property type="entry name" value="FliN-like_C"/>
</dbReference>
<dbReference type="GO" id="GO:0006935">
    <property type="term" value="P:chemotaxis"/>
    <property type="evidence" value="ECO:0007669"/>
    <property type="project" value="InterPro"/>
</dbReference>
<keyword evidence="3" id="KW-0966">Cell projection</keyword>
<accession>A0A497VLU1</accession>
<organism evidence="3 4">
    <name type="scientific">Litoreibacter meonggei</name>
    <dbReference type="NCBI Taxonomy" id="1049199"/>
    <lineage>
        <taxon>Bacteria</taxon>
        <taxon>Pseudomonadati</taxon>
        <taxon>Pseudomonadota</taxon>
        <taxon>Alphaproteobacteria</taxon>
        <taxon>Rhodobacterales</taxon>
        <taxon>Roseobacteraceae</taxon>
        <taxon>Litoreibacter</taxon>
    </lineage>
</organism>
<proteinExistence type="inferred from homology"/>
<keyword evidence="3" id="KW-0282">Flagellum</keyword>
<dbReference type="Pfam" id="PF01052">
    <property type="entry name" value="FliMN_C"/>
    <property type="match status" value="1"/>
</dbReference>
<comment type="similarity">
    <text evidence="1">Belongs to the FliN/MopA/SpaO family.</text>
</comment>